<evidence type="ECO:0000256" key="3">
    <source>
        <dbReference type="ARBA" id="ARBA00011738"/>
    </source>
</evidence>
<evidence type="ECO:0000256" key="8">
    <source>
        <dbReference type="ARBA" id="ARBA00023027"/>
    </source>
</evidence>
<evidence type="ECO:0000313" key="15">
    <source>
        <dbReference type="Proteomes" id="UP000264353"/>
    </source>
</evidence>
<protein>
    <recommendedName>
        <fullName evidence="4">alcohol dehydrogenase</fullName>
        <ecNumber evidence="4">1.1.1.1</ecNumber>
    </recommendedName>
</protein>
<evidence type="ECO:0000313" key="14">
    <source>
        <dbReference type="EMBL" id="RID76708.1"/>
    </source>
</evidence>
<proteinExistence type="inferred from homology"/>
<dbReference type="SUPFAM" id="SSF50129">
    <property type="entry name" value="GroES-like"/>
    <property type="match status" value="2"/>
</dbReference>
<dbReference type="EMBL" id="CM010629">
    <property type="protein sequence ID" value="RID76708.1"/>
    <property type="molecule type" value="Genomic_DNA"/>
</dbReference>
<evidence type="ECO:0000256" key="1">
    <source>
        <dbReference type="ARBA" id="ARBA00001947"/>
    </source>
</evidence>
<keyword evidence="8" id="KW-0520">NAD</keyword>
<dbReference type="GO" id="GO:0008270">
    <property type="term" value="F:zinc ion binding"/>
    <property type="evidence" value="ECO:0007669"/>
    <property type="project" value="InterPro"/>
</dbReference>
<dbReference type="InterPro" id="IPR013149">
    <property type="entry name" value="ADH-like_C"/>
</dbReference>
<comment type="similarity">
    <text evidence="2">Belongs to the zinc-containing alcohol dehydrogenase family. Class-III subfamily.</text>
</comment>
<keyword evidence="7" id="KW-0560">Oxidoreductase</keyword>
<evidence type="ECO:0000259" key="13">
    <source>
        <dbReference type="Pfam" id="PF08240"/>
    </source>
</evidence>
<keyword evidence="5 11" id="KW-0479">Metal-binding</keyword>
<gene>
    <name evidence="14" type="ORF">BRARA_B03667</name>
</gene>
<feature type="domain" description="Alcohol dehydrogenase-like N-terminal" evidence="13">
    <location>
        <begin position="39"/>
        <end position="164"/>
    </location>
</feature>
<accession>A0A398AIH1</accession>
<evidence type="ECO:0000256" key="6">
    <source>
        <dbReference type="ARBA" id="ARBA00022833"/>
    </source>
</evidence>
<evidence type="ECO:0000256" key="11">
    <source>
        <dbReference type="RuleBase" id="RU361277"/>
    </source>
</evidence>
<dbReference type="InterPro" id="IPR002328">
    <property type="entry name" value="ADH_Zn_CS"/>
</dbReference>
<comment type="subunit">
    <text evidence="3">Homodimer.</text>
</comment>
<evidence type="ECO:0000256" key="4">
    <source>
        <dbReference type="ARBA" id="ARBA00013190"/>
    </source>
</evidence>
<reference evidence="14 15" key="1">
    <citation type="submission" date="2018-06" db="EMBL/GenBank/DDBJ databases">
        <title>WGS assembly of Brassica rapa FPsc.</title>
        <authorList>
            <person name="Bowman J."/>
            <person name="Kohchi T."/>
            <person name="Yamato K."/>
            <person name="Jenkins J."/>
            <person name="Shu S."/>
            <person name="Ishizaki K."/>
            <person name="Yamaoka S."/>
            <person name="Nishihama R."/>
            <person name="Nakamura Y."/>
            <person name="Berger F."/>
            <person name="Adam C."/>
            <person name="Aki S."/>
            <person name="Althoff F."/>
            <person name="Araki T."/>
            <person name="Arteaga-Vazquez M."/>
            <person name="Balasubrmanian S."/>
            <person name="Bauer D."/>
            <person name="Boehm C."/>
            <person name="Briginshaw L."/>
            <person name="Caballero-Perez J."/>
            <person name="Catarino B."/>
            <person name="Chen F."/>
            <person name="Chiyoda S."/>
            <person name="Chovatia M."/>
            <person name="Davies K."/>
            <person name="Delmans M."/>
            <person name="Demura T."/>
            <person name="Dierschke T."/>
            <person name="Dolan L."/>
            <person name="Dorantes-Acosta A."/>
            <person name="Eklund D."/>
            <person name="Florent S."/>
            <person name="Flores-Sandoval E."/>
            <person name="Fujiyama A."/>
            <person name="Fukuzawa H."/>
            <person name="Galik B."/>
            <person name="Grimanelli D."/>
            <person name="Grimwood J."/>
            <person name="Grossniklaus U."/>
            <person name="Hamada T."/>
            <person name="Haseloff J."/>
            <person name="Hetherington A."/>
            <person name="Higo A."/>
            <person name="Hirakawa Y."/>
            <person name="Hundley H."/>
            <person name="Ikeda Y."/>
            <person name="Inoue K."/>
            <person name="Inoue S."/>
            <person name="Ishida S."/>
            <person name="Jia Q."/>
            <person name="Kakita M."/>
            <person name="Kanazawa T."/>
            <person name="Kawai Y."/>
            <person name="Kawashima T."/>
            <person name="Kennedy M."/>
            <person name="Kinose K."/>
            <person name="Kinoshita T."/>
            <person name="Kohara Y."/>
            <person name="Koide E."/>
            <person name="Komatsu K."/>
            <person name="Kopischke S."/>
            <person name="Kubo M."/>
            <person name="Kyozuka J."/>
            <person name="Lagercrantz U."/>
            <person name="Lin S."/>
            <person name="Lindquist E."/>
            <person name="Lipzen A."/>
            <person name="Lu C."/>
            <person name="Luna E."/>
            <person name="Martienssen R."/>
            <person name="Minamino N."/>
            <person name="Mizutani M."/>
            <person name="Mizutani M."/>
            <person name="Mochizuki N."/>
            <person name="Monte I."/>
            <person name="Mosher R."/>
            <person name="Nagasaki H."/>
            <person name="Nakagami H."/>
            <person name="Naramoto S."/>
            <person name="Nishitani K."/>
            <person name="Ohtani M."/>
            <person name="Okamoto T."/>
            <person name="Okumura M."/>
            <person name="Phillips J."/>
            <person name="Pollak B."/>
            <person name="Reinders A."/>
            <person name="Roevekamp M."/>
            <person name="Sano R."/>
            <person name="Sawa S."/>
            <person name="Schmid M."/>
            <person name="Shirakawa M."/>
            <person name="Solano R."/>
            <person name="Spunde A."/>
            <person name="Suetsugu N."/>
            <person name="Sugano S."/>
            <person name="Sugiyama A."/>
            <person name="Sun R."/>
            <person name="Suzuki Y."/>
            <person name="Takenaka M."/>
            <person name="Takezawa D."/>
            <person name="Tomogane H."/>
            <person name="Tsuzuki M."/>
            <person name="Ueda T."/>
            <person name="Umeda M."/>
            <person name="Ward J."/>
            <person name="Watanabe Y."/>
            <person name="Yazaki K."/>
            <person name="Yokoyama R."/>
            <person name="Yoshitake Y."/>
            <person name="Yotsui I."/>
            <person name="Zachgo S."/>
            <person name="Schmutz J."/>
        </authorList>
    </citation>
    <scope>NUCLEOTIDE SEQUENCE [LARGE SCALE GENOMIC DNA]</scope>
    <source>
        <strain evidence="15">cv. B-3</strain>
    </source>
</reference>
<feature type="domain" description="Alcohol dehydrogenase-like C-terminal" evidence="12">
    <location>
        <begin position="176"/>
        <end position="270"/>
    </location>
</feature>
<dbReference type="Proteomes" id="UP000264353">
    <property type="component" value="Chromosome A2"/>
</dbReference>
<sequence length="313" mass="34345">MSSSSSYEQPQVITCKAAVAWRAGEPLVMEEVEVSPPQPLEIRIKVVCTSLCRSDLSAWESQSLLPRIFGHEAAGIVESIGEGVTEFEKGDHVLAVFTGECGSCRHCISGKSNMCQVLGMERRGLMHSDQKTRFFIKGKPVYHYCAVSSFSEYTVVHSGCAVKVHPLAPLHKIFTDFINSNDISEPIHQVIKRMTGGGADFSFECVGDTGVATTALQSCSDGWGMTVTLGVPKVKPEVSAHYGLFLSGKSLKGTLFGGWKPKSDLPSLIEKYMNKEIMLDELVTHDLAFDDINEAFELMREGKCLRCVLHMSK</sequence>
<dbReference type="GO" id="GO:0004022">
    <property type="term" value="F:alcohol dehydrogenase (NAD+) activity"/>
    <property type="evidence" value="ECO:0007669"/>
    <property type="project" value="UniProtKB-EC"/>
</dbReference>
<comment type="catalytic activity">
    <reaction evidence="9">
        <text>a secondary alcohol + NAD(+) = a ketone + NADH + H(+)</text>
        <dbReference type="Rhea" id="RHEA:10740"/>
        <dbReference type="ChEBI" id="CHEBI:15378"/>
        <dbReference type="ChEBI" id="CHEBI:17087"/>
        <dbReference type="ChEBI" id="CHEBI:35681"/>
        <dbReference type="ChEBI" id="CHEBI:57540"/>
        <dbReference type="ChEBI" id="CHEBI:57945"/>
        <dbReference type="EC" id="1.1.1.1"/>
    </reaction>
</comment>
<evidence type="ECO:0000256" key="10">
    <source>
        <dbReference type="ARBA" id="ARBA00049243"/>
    </source>
</evidence>
<dbReference type="PROSITE" id="PS00059">
    <property type="entry name" value="ADH_ZINC"/>
    <property type="match status" value="1"/>
</dbReference>
<dbReference type="Pfam" id="PF08240">
    <property type="entry name" value="ADH_N"/>
    <property type="match status" value="1"/>
</dbReference>
<comment type="catalytic activity">
    <reaction evidence="10">
        <text>a primary alcohol + NAD(+) = an aldehyde + NADH + H(+)</text>
        <dbReference type="Rhea" id="RHEA:10736"/>
        <dbReference type="ChEBI" id="CHEBI:15378"/>
        <dbReference type="ChEBI" id="CHEBI:15734"/>
        <dbReference type="ChEBI" id="CHEBI:17478"/>
        <dbReference type="ChEBI" id="CHEBI:57540"/>
        <dbReference type="ChEBI" id="CHEBI:57945"/>
        <dbReference type="EC" id="1.1.1.1"/>
    </reaction>
</comment>
<comment type="cofactor">
    <cofactor evidence="1 11">
        <name>Zn(2+)</name>
        <dbReference type="ChEBI" id="CHEBI:29105"/>
    </cofactor>
</comment>
<evidence type="ECO:0000256" key="7">
    <source>
        <dbReference type="ARBA" id="ARBA00023002"/>
    </source>
</evidence>
<dbReference type="EC" id="1.1.1.1" evidence="4"/>
<dbReference type="Gene3D" id="3.40.50.720">
    <property type="entry name" value="NAD(P)-binding Rossmann-like Domain"/>
    <property type="match status" value="1"/>
</dbReference>
<dbReference type="FunFam" id="3.90.180.10:FF:000007">
    <property type="entry name" value="Alcohol dehydrogenase 6"/>
    <property type="match status" value="1"/>
</dbReference>
<name>A0A398AIH1_BRACM</name>
<organism evidence="14 15">
    <name type="scientific">Brassica campestris</name>
    <name type="common">Field mustard</name>
    <dbReference type="NCBI Taxonomy" id="3711"/>
    <lineage>
        <taxon>Eukaryota</taxon>
        <taxon>Viridiplantae</taxon>
        <taxon>Streptophyta</taxon>
        <taxon>Embryophyta</taxon>
        <taxon>Tracheophyta</taxon>
        <taxon>Spermatophyta</taxon>
        <taxon>Magnoliopsida</taxon>
        <taxon>eudicotyledons</taxon>
        <taxon>Gunneridae</taxon>
        <taxon>Pentapetalae</taxon>
        <taxon>rosids</taxon>
        <taxon>malvids</taxon>
        <taxon>Brassicales</taxon>
        <taxon>Brassicaceae</taxon>
        <taxon>Brassiceae</taxon>
        <taxon>Brassica</taxon>
    </lineage>
</organism>
<evidence type="ECO:0000256" key="9">
    <source>
        <dbReference type="ARBA" id="ARBA00049164"/>
    </source>
</evidence>
<dbReference type="PANTHER" id="PTHR43880:SF5">
    <property type="entry name" value="ALCOHOL DEHYDROGENASE-LIKE 6"/>
    <property type="match status" value="1"/>
</dbReference>
<dbReference type="Pfam" id="PF00107">
    <property type="entry name" value="ADH_zinc_N"/>
    <property type="match status" value="1"/>
</dbReference>
<dbReference type="InterPro" id="IPR013154">
    <property type="entry name" value="ADH-like_N"/>
</dbReference>
<evidence type="ECO:0000259" key="12">
    <source>
        <dbReference type="Pfam" id="PF00107"/>
    </source>
</evidence>
<evidence type="ECO:0000256" key="2">
    <source>
        <dbReference type="ARBA" id="ARBA00010902"/>
    </source>
</evidence>
<dbReference type="InterPro" id="IPR036291">
    <property type="entry name" value="NAD(P)-bd_dom_sf"/>
</dbReference>
<dbReference type="AlphaFoldDB" id="A0A398AIH1"/>
<evidence type="ECO:0000256" key="5">
    <source>
        <dbReference type="ARBA" id="ARBA00022723"/>
    </source>
</evidence>
<dbReference type="SUPFAM" id="SSF51735">
    <property type="entry name" value="NAD(P)-binding Rossmann-fold domains"/>
    <property type="match status" value="1"/>
</dbReference>
<dbReference type="InterPro" id="IPR011032">
    <property type="entry name" value="GroES-like_sf"/>
</dbReference>
<dbReference type="PANTHER" id="PTHR43880">
    <property type="entry name" value="ALCOHOL DEHYDROGENASE"/>
    <property type="match status" value="1"/>
</dbReference>
<keyword evidence="6 11" id="KW-0862">Zinc</keyword>
<dbReference type="Gene3D" id="3.90.180.10">
    <property type="entry name" value="Medium-chain alcohol dehydrogenases, catalytic domain"/>
    <property type="match status" value="2"/>
</dbReference>